<dbReference type="EMBL" id="BGPR01020526">
    <property type="protein sequence ID" value="GBN84857.1"/>
    <property type="molecule type" value="Genomic_DNA"/>
</dbReference>
<keyword evidence="3" id="KW-1185">Reference proteome</keyword>
<dbReference type="Proteomes" id="UP000499080">
    <property type="component" value="Unassembled WGS sequence"/>
</dbReference>
<evidence type="ECO:0000313" key="2">
    <source>
        <dbReference type="EMBL" id="GBN84857.1"/>
    </source>
</evidence>
<reference evidence="2 3" key="1">
    <citation type="journal article" date="2019" name="Sci. Rep.">
        <title>Orb-weaving spider Araneus ventricosus genome elucidates the spidroin gene catalogue.</title>
        <authorList>
            <person name="Kono N."/>
            <person name="Nakamura H."/>
            <person name="Ohtoshi R."/>
            <person name="Moran D.A.P."/>
            <person name="Shinohara A."/>
            <person name="Yoshida Y."/>
            <person name="Fujiwara M."/>
            <person name="Mori M."/>
            <person name="Tomita M."/>
            <person name="Arakawa K."/>
        </authorList>
    </citation>
    <scope>NUCLEOTIDE SEQUENCE [LARGE SCALE GENOMIC DNA]</scope>
</reference>
<sequence>MQQELRTVDAQSNKSDNNPCRPWVAISDSHKPDTEQSASIEIKKPMIGTTLASNSSSQYTLRSSPSVSDSQTPSKDNISTEKF</sequence>
<feature type="compositionally biased region" description="Low complexity" evidence="1">
    <location>
        <begin position="63"/>
        <end position="74"/>
    </location>
</feature>
<name>A0A4Y2S9W8_ARAVE</name>
<accession>A0A4Y2S9W8</accession>
<protein>
    <submittedName>
        <fullName evidence="2">Uncharacterized protein</fullName>
    </submittedName>
</protein>
<evidence type="ECO:0000313" key="3">
    <source>
        <dbReference type="Proteomes" id="UP000499080"/>
    </source>
</evidence>
<dbReference type="AlphaFoldDB" id="A0A4Y2S9W8"/>
<feature type="region of interest" description="Disordered" evidence="1">
    <location>
        <begin position="1"/>
        <end position="83"/>
    </location>
</feature>
<evidence type="ECO:0000256" key="1">
    <source>
        <dbReference type="SAM" id="MobiDB-lite"/>
    </source>
</evidence>
<feature type="compositionally biased region" description="Polar residues" evidence="1">
    <location>
        <begin position="50"/>
        <end position="62"/>
    </location>
</feature>
<proteinExistence type="predicted"/>
<organism evidence="2 3">
    <name type="scientific">Araneus ventricosus</name>
    <name type="common">Orbweaver spider</name>
    <name type="synonym">Epeira ventricosa</name>
    <dbReference type="NCBI Taxonomy" id="182803"/>
    <lineage>
        <taxon>Eukaryota</taxon>
        <taxon>Metazoa</taxon>
        <taxon>Ecdysozoa</taxon>
        <taxon>Arthropoda</taxon>
        <taxon>Chelicerata</taxon>
        <taxon>Arachnida</taxon>
        <taxon>Araneae</taxon>
        <taxon>Araneomorphae</taxon>
        <taxon>Entelegynae</taxon>
        <taxon>Araneoidea</taxon>
        <taxon>Araneidae</taxon>
        <taxon>Araneus</taxon>
    </lineage>
</organism>
<feature type="compositionally biased region" description="Polar residues" evidence="1">
    <location>
        <begin position="1"/>
        <end position="18"/>
    </location>
</feature>
<gene>
    <name evidence="2" type="ORF">AVEN_188758_1</name>
</gene>
<comment type="caution">
    <text evidence="2">The sequence shown here is derived from an EMBL/GenBank/DDBJ whole genome shotgun (WGS) entry which is preliminary data.</text>
</comment>